<dbReference type="KEGG" id="pmrn:116952140"/>
<dbReference type="AlphaFoldDB" id="A0AAJ7TZS8"/>
<accession>A0AAJ7TZS8</accession>
<dbReference type="Proteomes" id="UP001318040">
    <property type="component" value="Chromosome 45"/>
</dbReference>
<organism evidence="6 7">
    <name type="scientific">Petromyzon marinus</name>
    <name type="common">Sea lamprey</name>
    <dbReference type="NCBI Taxonomy" id="7757"/>
    <lineage>
        <taxon>Eukaryota</taxon>
        <taxon>Metazoa</taxon>
        <taxon>Chordata</taxon>
        <taxon>Craniata</taxon>
        <taxon>Vertebrata</taxon>
        <taxon>Cyclostomata</taxon>
        <taxon>Hyperoartia</taxon>
        <taxon>Petromyzontiformes</taxon>
        <taxon>Petromyzontidae</taxon>
        <taxon>Petromyzon</taxon>
    </lineage>
</organism>
<dbReference type="PANTHER" id="PTHR24366">
    <property type="entry name" value="IG(IMMUNOGLOBULIN) AND LRR(LEUCINE RICH REPEAT) DOMAINS"/>
    <property type="match status" value="1"/>
</dbReference>
<feature type="signal peptide" evidence="5">
    <location>
        <begin position="1"/>
        <end position="17"/>
    </location>
</feature>
<evidence type="ECO:0000256" key="3">
    <source>
        <dbReference type="SAM" id="MobiDB-lite"/>
    </source>
</evidence>
<feature type="compositionally biased region" description="Low complexity" evidence="3">
    <location>
        <begin position="350"/>
        <end position="369"/>
    </location>
</feature>
<dbReference type="PANTHER" id="PTHR24366:SF96">
    <property type="entry name" value="LEUCINE RICH REPEAT CONTAINING 53"/>
    <property type="match status" value="1"/>
</dbReference>
<name>A0AAJ7TZS8_PETMA</name>
<dbReference type="InterPro" id="IPR032675">
    <property type="entry name" value="LRR_dom_sf"/>
</dbReference>
<keyword evidence="5" id="KW-0732">Signal</keyword>
<reference evidence="7" key="1">
    <citation type="submission" date="2025-08" db="UniProtKB">
        <authorList>
            <consortium name="RefSeq"/>
        </authorList>
    </citation>
    <scope>IDENTIFICATION</scope>
    <source>
        <tissue evidence="7">Sperm</tissue>
    </source>
</reference>
<feature type="chain" id="PRO_5042552842" evidence="5">
    <location>
        <begin position="18"/>
        <end position="513"/>
    </location>
</feature>
<feature type="compositionally biased region" description="Pro residues" evidence="3">
    <location>
        <begin position="239"/>
        <end position="256"/>
    </location>
</feature>
<feature type="region of interest" description="Disordered" evidence="3">
    <location>
        <begin position="237"/>
        <end position="278"/>
    </location>
</feature>
<dbReference type="Pfam" id="PF00560">
    <property type="entry name" value="LRR_1"/>
    <property type="match status" value="1"/>
</dbReference>
<protein>
    <submittedName>
        <fullName evidence="7">Chondroadherin-like protein</fullName>
    </submittedName>
</protein>
<evidence type="ECO:0000313" key="6">
    <source>
        <dbReference type="Proteomes" id="UP001318040"/>
    </source>
</evidence>
<feature type="transmembrane region" description="Helical" evidence="4">
    <location>
        <begin position="457"/>
        <end position="476"/>
    </location>
</feature>
<dbReference type="RefSeq" id="XP_032827110.1">
    <property type="nucleotide sequence ID" value="XM_032971219.1"/>
</dbReference>
<evidence type="ECO:0000256" key="1">
    <source>
        <dbReference type="ARBA" id="ARBA00022614"/>
    </source>
</evidence>
<keyword evidence="4" id="KW-0812">Transmembrane</keyword>
<evidence type="ECO:0000256" key="5">
    <source>
        <dbReference type="SAM" id="SignalP"/>
    </source>
</evidence>
<dbReference type="Gene3D" id="3.80.10.10">
    <property type="entry name" value="Ribonuclease Inhibitor"/>
    <property type="match status" value="2"/>
</dbReference>
<evidence type="ECO:0000256" key="2">
    <source>
        <dbReference type="ARBA" id="ARBA00022737"/>
    </source>
</evidence>
<evidence type="ECO:0000256" key="4">
    <source>
        <dbReference type="SAM" id="Phobius"/>
    </source>
</evidence>
<dbReference type="Pfam" id="PF13855">
    <property type="entry name" value="LRR_8"/>
    <property type="match status" value="1"/>
</dbReference>
<keyword evidence="1" id="KW-0433">Leucine-rich repeat</keyword>
<dbReference type="InterPro" id="IPR001611">
    <property type="entry name" value="Leu-rich_rpt"/>
</dbReference>
<evidence type="ECO:0000313" key="7">
    <source>
        <dbReference type="RefSeq" id="XP_032827110.1"/>
    </source>
</evidence>
<proteinExistence type="predicted"/>
<dbReference type="SMART" id="SM00369">
    <property type="entry name" value="LRR_TYP"/>
    <property type="match status" value="7"/>
</dbReference>
<dbReference type="PROSITE" id="PS51450">
    <property type="entry name" value="LRR"/>
    <property type="match status" value="1"/>
</dbReference>
<dbReference type="SUPFAM" id="SSF52058">
    <property type="entry name" value="L domain-like"/>
    <property type="match status" value="1"/>
</dbReference>
<feature type="region of interest" description="Disordered" evidence="3">
    <location>
        <begin position="491"/>
        <end position="513"/>
    </location>
</feature>
<keyword evidence="4" id="KW-0472">Membrane</keyword>
<feature type="region of interest" description="Disordered" evidence="3">
    <location>
        <begin position="350"/>
        <end position="421"/>
    </location>
</feature>
<gene>
    <name evidence="7" type="primary">LOC116952140</name>
</gene>
<keyword evidence="4" id="KW-1133">Transmembrane helix</keyword>
<keyword evidence="6" id="KW-1185">Reference proteome</keyword>
<dbReference type="InterPro" id="IPR003591">
    <property type="entry name" value="Leu-rich_rpt_typical-subtyp"/>
</dbReference>
<sequence>MEELLLLLLCALGSVLAPCPCRECWRDYIKCADEGLEEVPLLDPSLLENDRPIKKLFLGGNRLRVLRAGSLARLPSLERLSIRASRVAELEAGVFQGLLRLQVLELQDNELEEVPADLITDLPALRTLDMSDNRVRVLPAEGLSRLSRLRDVYLHGNALRELPRRAFAGCVHLRRLYLHGNALTSLRADGQYFAGARSLQVLDLHGNQLLVLDVALLLELPGLQLLDLSNNRLRSPPALNLPPRDPLPPLGPLPNPRPREPLTSTTVAPSPSPEPVLGPALGPALGPLQLRWLVLHGNPWACEDVDAVCALRQRLLDARVRVYYGLTCASPAWVAGRNVLTSRCPHDLTTTTTTTRTTTTRGTTTTTRTDQPGMPGAAMQRTTQTMNPARTKLRGTKPQKPVVGGPAELSGQPGGSGGPTHFASDLLPHGVWLPGPDGSLLGGKQPASSRLPPASPGAVLGTLLLLTALGCVCGFLSRRARARGVLWGQQRQGEQGQQAVLGPAVRDARARGD</sequence>
<dbReference type="GeneID" id="116952140"/>
<keyword evidence="2" id="KW-0677">Repeat</keyword>